<dbReference type="Pfam" id="PF00132">
    <property type="entry name" value="Hexapep"/>
    <property type="match status" value="1"/>
</dbReference>
<dbReference type="PROSITE" id="PS00101">
    <property type="entry name" value="HEXAPEP_TRANSFERASES"/>
    <property type="match status" value="1"/>
</dbReference>
<keyword evidence="2" id="KW-0677">Repeat</keyword>
<keyword evidence="1 3" id="KW-0808">Transferase</keyword>
<dbReference type="PANTHER" id="PTHR43017:SF1">
    <property type="entry name" value="ACETYLTRANSFERASE YJL218W-RELATED"/>
    <property type="match status" value="1"/>
</dbReference>
<evidence type="ECO:0000313" key="5">
    <source>
        <dbReference type="Proteomes" id="UP001060164"/>
    </source>
</evidence>
<dbReference type="InterPro" id="IPR001451">
    <property type="entry name" value="Hexapep"/>
</dbReference>
<keyword evidence="5" id="KW-1185">Reference proteome</keyword>
<dbReference type="PANTHER" id="PTHR43017">
    <property type="entry name" value="GALACTOSIDE O-ACETYLTRANSFERASE"/>
    <property type="match status" value="1"/>
</dbReference>
<evidence type="ECO:0000313" key="4">
    <source>
        <dbReference type="EMBL" id="UWP59048.1"/>
    </source>
</evidence>
<name>A0ABY5VGA0_9FIRM</name>
<dbReference type="EMBL" id="CP102290">
    <property type="protein sequence ID" value="UWP59048.1"/>
    <property type="molecule type" value="Genomic_DNA"/>
</dbReference>
<dbReference type="GO" id="GO:0016746">
    <property type="term" value="F:acyltransferase activity"/>
    <property type="evidence" value="ECO:0007669"/>
    <property type="project" value="UniProtKB-KW"/>
</dbReference>
<organism evidence="4 5">
    <name type="scientific">Ruminococcus gauvreauii</name>
    <dbReference type="NCBI Taxonomy" id="438033"/>
    <lineage>
        <taxon>Bacteria</taxon>
        <taxon>Bacillati</taxon>
        <taxon>Bacillota</taxon>
        <taxon>Clostridia</taxon>
        <taxon>Eubacteriales</taxon>
        <taxon>Oscillospiraceae</taxon>
        <taxon>Ruminococcus</taxon>
    </lineage>
</organism>
<reference evidence="4" key="1">
    <citation type="journal article" date="2022" name="Cell">
        <title>Design, construction, and in vivo augmentation of a complex gut microbiome.</title>
        <authorList>
            <person name="Cheng A.G."/>
            <person name="Ho P.Y."/>
            <person name="Aranda-Diaz A."/>
            <person name="Jain S."/>
            <person name="Yu F.B."/>
            <person name="Meng X."/>
            <person name="Wang M."/>
            <person name="Iakiviak M."/>
            <person name="Nagashima K."/>
            <person name="Zhao A."/>
            <person name="Murugkar P."/>
            <person name="Patil A."/>
            <person name="Atabakhsh K."/>
            <person name="Weakley A."/>
            <person name="Yan J."/>
            <person name="Brumbaugh A.R."/>
            <person name="Higginbottom S."/>
            <person name="Dimas A."/>
            <person name="Shiver A.L."/>
            <person name="Deutschbauer A."/>
            <person name="Neff N."/>
            <person name="Sonnenburg J.L."/>
            <person name="Huang K.C."/>
            <person name="Fischbach M.A."/>
        </authorList>
    </citation>
    <scope>NUCLEOTIDE SEQUENCE</scope>
    <source>
        <strain evidence="4">DSM 19829</strain>
    </source>
</reference>
<protein>
    <recommendedName>
        <fullName evidence="3">Acetyltransferase</fullName>
        <ecNumber evidence="3">2.3.1.-</ecNumber>
    </recommendedName>
</protein>
<proteinExistence type="inferred from homology"/>
<dbReference type="CDD" id="cd04647">
    <property type="entry name" value="LbH_MAT_like"/>
    <property type="match status" value="1"/>
</dbReference>
<dbReference type="EC" id="2.3.1.-" evidence="3"/>
<dbReference type="InterPro" id="IPR018357">
    <property type="entry name" value="Hexapep_transf_CS"/>
</dbReference>
<dbReference type="RefSeq" id="WP_044983618.1">
    <property type="nucleotide sequence ID" value="NZ_CABLBR010000046.1"/>
</dbReference>
<dbReference type="InterPro" id="IPR039369">
    <property type="entry name" value="LacA-like"/>
</dbReference>
<gene>
    <name evidence="4" type="ORF">NQ502_17030</name>
</gene>
<comment type="similarity">
    <text evidence="3">Belongs to the transferase hexapeptide repeat family.</text>
</comment>
<dbReference type="InterPro" id="IPR011004">
    <property type="entry name" value="Trimer_LpxA-like_sf"/>
</dbReference>
<sequence>MNISRMVRSIRFFMFFDQMKRANYARKKKIFHHMGKNVRLPAMLVPLHAELISFHNNIEVASGVKFVVHDAIHGVLNFKYHGIKESKEYTEHFGCIEIMDNVFIGTGTIILGNVKIGSNVVIGANSLVTKDIPGGTVFAGSPAKMIGTFDDLVAKRKKVRKYTSCEKAWEEFQKKYMN</sequence>
<keyword evidence="3 4" id="KW-0012">Acyltransferase</keyword>
<dbReference type="SUPFAM" id="SSF51161">
    <property type="entry name" value="Trimeric LpxA-like enzymes"/>
    <property type="match status" value="1"/>
</dbReference>
<evidence type="ECO:0000256" key="1">
    <source>
        <dbReference type="ARBA" id="ARBA00022679"/>
    </source>
</evidence>
<evidence type="ECO:0000256" key="2">
    <source>
        <dbReference type="ARBA" id="ARBA00022737"/>
    </source>
</evidence>
<evidence type="ECO:0000256" key="3">
    <source>
        <dbReference type="RuleBase" id="RU367021"/>
    </source>
</evidence>
<dbReference type="Proteomes" id="UP001060164">
    <property type="component" value="Chromosome"/>
</dbReference>
<dbReference type="Gene3D" id="2.160.10.10">
    <property type="entry name" value="Hexapeptide repeat proteins"/>
    <property type="match status" value="1"/>
</dbReference>
<accession>A0ABY5VGA0</accession>